<dbReference type="SUPFAM" id="SSF53335">
    <property type="entry name" value="S-adenosyl-L-methionine-dependent methyltransferases"/>
    <property type="match status" value="1"/>
</dbReference>
<evidence type="ECO:0000259" key="6">
    <source>
        <dbReference type="Pfam" id="PF13649"/>
    </source>
</evidence>
<dbReference type="Gene3D" id="3.40.50.150">
    <property type="entry name" value="Vaccinia Virus protein VP39"/>
    <property type="match status" value="1"/>
</dbReference>
<dbReference type="OrthoDB" id="282790at2"/>
<dbReference type="PANTHER" id="PTHR44307">
    <property type="entry name" value="PHOSPHOETHANOLAMINE METHYLTRANSFERASE"/>
    <property type="match status" value="1"/>
</dbReference>
<evidence type="ECO:0000256" key="4">
    <source>
        <dbReference type="ARBA" id="ARBA00025707"/>
    </source>
</evidence>
<dbReference type="RefSeq" id="WP_151971089.1">
    <property type="nucleotide sequence ID" value="NZ_AP019860.1"/>
</dbReference>
<dbReference type="Pfam" id="PF13649">
    <property type="entry name" value="Methyltransf_25"/>
    <property type="match status" value="1"/>
</dbReference>
<dbReference type="GO" id="GO:0000234">
    <property type="term" value="F:phosphoethanolamine N-methyltransferase activity"/>
    <property type="evidence" value="ECO:0007669"/>
    <property type="project" value="UniProtKB-EC"/>
</dbReference>
<dbReference type="CDD" id="cd02440">
    <property type="entry name" value="AdoMet_MTases"/>
    <property type="match status" value="1"/>
</dbReference>
<keyword evidence="2" id="KW-0489">Methyltransferase</keyword>
<evidence type="ECO:0000256" key="1">
    <source>
        <dbReference type="ARBA" id="ARBA00005189"/>
    </source>
</evidence>
<comment type="pathway">
    <text evidence="4">Phospholipid metabolism.</text>
</comment>
<name>A0A5S9IUY8_UABAM</name>
<sequence>MKNSEEYIPALKYNFLTPLYDFLLRWTLRESTFKSALVRQANIREQHQILDIGCGTGTLTLLTKQMHPQSQIFGIDGDSTILEIAKRKSMSTNIQFDRGMCYALPYSDNSFDRAISSLLFHHLTTDNKKKTLKEIFRILKPGGEVHIADWGKAQDPIMRTAFLLIQMLDGFKTTTDNVKGQLLCFLSEADFQEVKEVKKYRTVYGTLSLYKGVKT</sequence>
<evidence type="ECO:0000313" key="8">
    <source>
        <dbReference type="Proteomes" id="UP000326354"/>
    </source>
</evidence>
<evidence type="ECO:0000256" key="3">
    <source>
        <dbReference type="ARBA" id="ARBA00022679"/>
    </source>
</evidence>
<proteinExistence type="predicted"/>
<dbReference type="AlphaFoldDB" id="A0A5S9IUY8"/>
<evidence type="ECO:0000256" key="2">
    <source>
        <dbReference type="ARBA" id="ARBA00022603"/>
    </source>
</evidence>
<comment type="pathway">
    <text evidence="1">Lipid metabolism.</text>
</comment>
<dbReference type="Proteomes" id="UP000326354">
    <property type="component" value="Chromosome"/>
</dbReference>
<dbReference type="InterPro" id="IPR041698">
    <property type="entry name" value="Methyltransf_25"/>
</dbReference>
<dbReference type="KEGG" id="uam:UABAM_05458"/>
<dbReference type="InterPro" id="IPR029063">
    <property type="entry name" value="SAM-dependent_MTases_sf"/>
</dbReference>
<keyword evidence="7" id="KW-0830">Ubiquinone</keyword>
<reference evidence="7 8" key="1">
    <citation type="submission" date="2019-08" db="EMBL/GenBank/DDBJ databases">
        <title>Complete genome sequence of Candidatus Uab amorphum.</title>
        <authorList>
            <person name="Shiratori T."/>
            <person name="Suzuki S."/>
            <person name="Kakizawa Y."/>
            <person name="Ishida K."/>
        </authorList>
    </citation>
    <scope>NUCLEOTIDE SEQUENCE [LARGE SCALE GENOMIC DNA]</scope>
    <source>
        <strain evidence="7 8">SRT547</strain>
    </source>
</reference>
<dbReference type="GO" id="GO:0032259">
    <property type="term" value="P:methylation"/>
    <property type="evidence" value="ECO:0007669"/>
    <property type="project" value="UniProtKB-KW"/>
</dbReference>
<gene>
    <name evidence="7" type="ORF">UABAM_05458</name>
</gene>
<evidence type="ECO:0000256" key="5">
    <source>
        <dbReference type="ARBA" id="ARBA00047622"/>
    </source>
</evidence>
<organism evidence="7 8">
    <name type="scientific">Uabimicrobium amorphum</name>
    <dbReference type="NCBI Taxonomy" id="2596890"/>
    <lineage>
        <taxon>Bacteria</taxon>
        <taxon>Pseudomonadati</taxon>
        <taxon>Planctomycetota</taxon>
        <taxon>Candidatus Uabimicrobiia</taxon>
        <taxon>Candidatus Uabimicrobiales</taxon>
        <taxon>Candidatus Uabimicrobiaceae</taxon>
        <taxon>Candidatus Uabimicrobium</taxon>
    </lineage>
</organism>
<dbReference type="PANTHER" id="PTHR44307:SF2">
    <property type="entry name" value="PHOSPHOETHANOLAMINE METHYLTRANSFERASE ISOFORM X1"/>
    <property type="match status" value="1"/>
</dbReference>
<keyword evidence="8" id="KW-1185">Reference proteome</keyword>
<evidence type="ECO:0000313" key="7">
    <source>
        <dbReference type="EMBL" id="BBM87055.1"/>
    </source>
</evidence>
<protein>
    <submittedName>
        <fullName evidence="7">Ubiquinone biosynthesis protein UbiE</fullName>
    </submittedName>
</protein>
<keyword evidence="3" id="KW-0808">Transferase</keyword>
<dbReference type="EMBL" id="AP019860">
    <property type="protein sequence ID" value="BBM87055.1"/>
    <property type="molecule type" value="Genomic_DNA"/>
</dbReference>
<comment type="catalytic activity">
    <reaction evidence="5">
        <text>phosphoethanolamine + S-adenosyl-L-methionine = N-methylethanolamine phosphate + S-adenosyl-L-homocysteine + H(+)</text>
        <dbReference type="Rhea" id="RHEA:20365"/>
        <dbReference type="ChEBI" id="CHEBI:15378"/>
        <dbReference type="ChEBI" id="CHEBI:57781"/>
        <dbReference type="ChEBI" id="CHEBI:57856"/>
        <dbReference type="ChEBI" id="CHEBI:58190"/>
        <dbReference type="ChEBI" id="CHEBI:59789"/>
        <dbReference type="EC" id="2.1.1.103"/>
    </reaction>
    <physiologicalReaction direction="left-to-right" evidence="5">
        <dbReference type="Rhea" id="RHEA:20366"/>
    </physiologicalReaction>
</comment>
<feature type="domain" description="Methyltransferase" evidence="6">
    <location>
        <begin position="49"/>
        <end position="143"/>
    </location>
</feature>
<accession>A0A5S9IUY8</accession>